<keyword evidence="3" id="KW-1185">Reference proteome</keyword>
<keyword evidence="1" id="KW-0472">Membrane</keyword>
<proteinExistence type="predicted"/>
<evidence type="ECO:0000313" key="2">
    <source>
        <dbReference type="EMBL" id="KAE9591020.1"/>
    </source>
</evidence>
<reference evidence="3" key="1">
    <citation type="journal article" date="2020" name="Nat. Commun.">
        <title>Genome sequence of the cluster root forming white lupin.</title>
        <authorList>
            <person name="Hufnagel B."/>
            <person name="Marques A."/>
            <person name="Soriano A."/>
            <person name="Marques L."/>
            <person name="Divol F."/>
            <person name="Doumas P."/>
            <person name="Sallet E."/>
            <person name="Mancinotti D."/>
            <person name="Carrere S."/>
            <person name="Marande W."/>
            <person name="Arribat S."/>
            <person name="Keller J."/>
            <person name="Huneau C."/>
            <person name="Blein T."/>
            <person name="Aime D."/>
            <person name="Laguerre M."/>
            <person name="Taylor J."/>
            <person name="Schubert V."/>
            <person name="Nelson M."/>
            <person name="Geu-Flores F."/>
            <person name="Crespi M."/>
            <person name="Gallardo-Guerrero K."/>
            <person name="Delaux P.-M."/>
            <person name="Salse J."/>
            <person name="Berges H."/>
            <person name="Guyot R."/>
            <person name="Gouzy J."/>
            <person name="Peret B."/>
        </authorList>
    </citation>
    <scope>NUCLEOTIDE SEQUENCE [LARGE SCALE GENOMIC DNA]</scope>
    <source>
        <strain evidence="3">cv. Amiga</strain>
    </source>
</reference>
<comment type="caution">
    <text evidence="2">The sequence shown here is derived from an EMBL/GenBank/DDBJ whole genome shotgun (WGS) entry which is preliminary data.</text>
</comment>
<dbReference type="Proteomes" id="UP000447434">
    <property type="component" value="Chromosome 20"/>
</dbReference>
<feature type="transmembrane region" description="Helical" evidence="1">
    <location>
        <begin position="18"/>
        <end position="39"/>
    </location>
</feature>
<keyword evidence="1" id="KW-1133">Transmembrane helix</keyword>
<sequence length="56" mass="7080">MYFMVVIVDYINFESKHAFYGCMFMVLFISFFFFLWHYLKTKPFYVSFEVIFMYHL</sequence>
<dbReference type="AlphaFoldDB" id="A0A6A4NP71"/>
<dbReference type="EMBL" id="WOCE01000020">
    <property type="protein sequence ID" value="KAE9591020.1"/>
    <property type="molecule type" value="Genomic_DNA"/>
</dbReference>
<evidence type="ECO:0000313" key="3">
    <source>
        <dbReference type="Proteomes" id="UP000447434"/>
    </source>
</evidence>
<keyword evidence="1" id="KW-0812">Transmembrane</keyword>
<protein>
    <submittedName>
        <fullName evidence="2">Uncharacterized protein</fullName>
    </submittedName>
</protein>
<evidence type="ECO:0000256" key="1">
    <source>
        <dbReference type="SAM" id="Phobius"/>
    </source>
</evidence>
<organism evidence="2 3">
    <name type="scientific">Lupinus albus</name>
    <name type="common">White lupine</name>
    <name type="synonym">Lupinus termis</name>
    <dbReference type="NCBI Taxonomy" id="3870"/>
    <lineage>
        <taxon>Eukaryota</taxon>
        <taxon>Viridiplantae</taxon>
        <taxon>Streptophyta</taxon>
        <taxon>Embryophyta</taxon>
        <taxon>Tracheophyta</taxon>
        <taxon>Spermatophyta</taxon>
        <taxon>Magnoliopsida</taxon>
        <taxon>eudicotyledons</taxon>
        <taxon>Gunneridae</taxon>
        <taxon>Pentapetalae</taxon>
        <taxon>rosids</taxon>
        <taxon>fabids</taxon>
        <taxon>Fabales</taxon>
        <taxon>Fabaceae</taxon>
        <taxon>Papilionoideae</taxon>
        <taxon>50 kb inversion clade</taxon>
        <taxon>genistoids sensu lato</taxon>
        <taxon>core genistoids</taxon>
        <taxon>Genisteae</taxon>
        <taxon>Lupinus</taxon>
    </lineage>
</organism>
<gene>
    <name evidence="2" type="ORF">Lalb_Chr20g0113741</name>
</gene>
<accession>A0A6A4NP71</accession>
<name>A0A6A4NP71_LUPAL</name>